<organism evidence="1 2">
    <name type="scientific">Nezara viridula</name>
    <name type="common">Southern green stink bug</name>
    <name type="synonym">Cimex viridulus</name>
    <dbReference type="NCBI Taxonomy" id="85310"/>
    <lineage>
        <taxon>Eukaryota</taxon>
        <taxon>Metazoa</taxon>
        <taxon>Ecdysozoa</taxon>
        <taxon>Arthropoda</taxon>
        <taxon>Hexapoda</taxon>
        <taxon>Insecta</taxon>
        <taxon>Pterygota</taxon>
        <taxon>Neoptera</taxon>
        <taxon>Paraneoptera</taxon>
        <taxon>Hemiptera</taxon>
        <taxon>Heteroptera</taxon>
        <taxon>Panheteroptera</taxon>
        <taxon>Pentatomomorpha</taxon>
        <taxon>Pentatomoidea</taxon>
        <taxon>Pentatomidae</taxon>
        <taxon>Pentatominae</taxon>
        <taxon>Nezara</taxon>
    </lineage>
</organism>
<evidence type="ECO:0000313" key="1">
    <source>
        <dbReference type="EMBL" id="CAH1404059.1"/>
    </source>
</evidence>
<dbReference type="OrthoDB" id="10540638at2759"/>
<reference evidence="1" key="1">
    <citation type="submission" date="2022-01" db="EMBL/GenBank/DDBJ databases">
        <authorList>
            <person name="King R."/>
        </authorList>
    </citation>
    <scope>NUCLEOTIDE SEQUENCE</scope>
</reference>
<protein>
    <submittedName>
        <fullName evidence="1">Uncharacterized protein</fullName>
    </submittedName>
</protein>
<sequence>MCYLLMGIYPNKDMSNMCVSIKEEVTDEYDLTDISSLGVSIKEERTDENVQQYLSFGKFS</sequence>
<dbReference type="Proteomes" id="UP001152798">
    <property type="component" value="Chromosome 5"/>
</dbReference>
<accession>A0A9P0HLR8</accession>
<proteinExistence type="predicted"/>
<gene>
    <name evidence="1" type="ORF">NEZAVI_LOCUS12532</name>
</gene>
<dbReference type="AlphaFoldDB" id="A0A9P0HLR8"/>
<name>A0A9P0HLR8_NEZVI</name>
<keyword evidence="2" id="KW-1185">Reference proteome</keyword>
<dbReference type="EMBL" id="OV725081">
    <property type="protein sequence ID" value="CAH1404059.1"/>
    <property type="molecule type" value="Genomic_DNA"/>
</dbReference>
<evidence type="ECO:0000313" key="2">
    <source>
        <dbReference type="Proteomes" id="UP001152798"/>
    </source>
</evidence>